<evidence type="ECO:0000256" key="2">
    <source>
        <dbReference type="ARBA" id="ARBA00023125"/>
    </source>
</evidence>
<keyword evidence="3" id="KW-0804">Transcription</keyword>
<dbReference type="SUPFAM" id="SSF46689">
    <property type="entry name" value="Homeodomain-like"/>
    <property type="match status" value="1"/>
</dbReference>
<keyword evidence="8" id="KW-1185">Reference proteome</keyword>
<gene>
    <name evidence="7" type="ORF">G3574_26595</name>
</gene>
<evidence type="ECO:0000256" key="1">
    <source>
        <dbReference type="ARBA" id="ARBA00023015"/>
    </source>
</evidence>
<evidence type="ECO:0000256" key="3">
    <source>
        <dbReference type="ARBA" id="ARBA00023163"/>
    </source>
</evidence>
<sequence length="239" mass="27205">MYRKRAADRFGKSSSGWSAAKPLKRPSQARAKFTVQAIFDAFVRIWRTKGWEGVTTRAVALETGVSVGTLYDYFPNKEALLSGYVRHCIDALLVAIEVQVIQPVGLAWDERMRRLVRLTGEIKPQDLPYFDVAMLRLESVIAEPKHHRRVFEELCAKWIKAMTACPDFPGRLDPDTVKILFASVWGARRYLLLLDMDEGFQRRWIEETTQSCLSRLQQIATSVGVEALGYEAEPSPQNI</sequence>
<dbReference type="Gene3D" id="1.10.357.10">
    <property type="entry name" value="Tetracycline Repressor, domain 2"/>
    <property type="match status" value="1"/>
</dbReference>
<dbReference type="PANTHER" id="PTHR30055:SF234">
    <property type="entry name" value="HTH-TYPE TRANSCRIPTIONAL REGULATOR BETI"/>
    <property type="match status" value="1"/>
</dbReference>
<comment type="caution">
    <text evidence="7">The sequence shown here is derived from an EMBL/GenBank/DDBJ whole genome shotgun (WGS) entry which is preliminary data.</text>
</comment>
<organism evidence="7 8">
    <name type="scientific">Noviherbaspirillum galbum</name>
    <dbReference type="NCBI Taxonomy" id="2709383"/>
    <lineage>
        <taxon>Bacteria</taxon>
        <taxon>Pseudomonadati</taxon>
        <taxon>Pseudomonadota</taxon>
        <taxon>Betaproteobacteria</taxon>
        <taxon>Burkholderiales</taxon>
        <taxon>Oxalobacteraceae</taxon>
        <taxon>Noviherbaspirillum</taxon>
    </lineage>
</organism>
<dbReference type="GO" id="GO:0003700">
    <property type="term" value="F:DNA-binding transcription factor activity"/>
    <property type="evidence" value="ECO:0007669"/>
    <property type="project" value="TreeGrafter"/>
</dbReference>
<dbReference type="EMBL" id="JAAIVB010000085">
    <property type="protein sequence ID" value="NEX64663.1"/>
    <property type="molecule type" value="Genomic_DNA"/>
</dbReference>
<evidence type="ECO:0000313" key="8">
    <source>
        <dbReference type="Proteomes" id="UP000482155"/>
    </source>
</evidence>
<keyword evidence="2 4" id="KW-0238">DNA-binding</keyword>
<dbReference type="PRINTS" id="PR00455">
    <property type="entry name" value="HTHTETR"/>
</dbReference>
<feature type="region of interest" description="Disordered" evidence="5">
    <location>
        <begin position="1"/>
        <end position="22"/>
    </location>
</feature>
<feature type="domain" description="HTH tetR-type" evidence="6">
    <location>
        <begin position="32"/>
        <end position="92"/>
    </location>
</feature>
<feature type="compositionally biased region" description="Basic and acidic residues" evidence="5">
    <location>
        <begin position="1"/>
        <end position="11"/>
    </location>
</feature>
<dbReference type="InterPro" id="IPR050109">
    <property type="entry name" value="HTH-type_TetR-like_transc_reg"/>
</dbReference>
<reference evidence="7 8" key="1">
    <citation type="submission" date="2020-02" db="EMBL/GenBank/DDBJ databases">
        <authorList>
            <person name="Kim M.K."/>
        </authorList>
    </citation>
    <scope>NUCLEOTIDE SEQUENCE [LARGE SCALE GENOMIC DNA]</scope>
    <source>
        <strain evidence="7 8">17J57-3</strain>
    </source>
</reference>
<feature type="DNA-binding region" description="H-T-H motif" evidence="4">
    <location>
        <begin position="55"/>
        <end position="74"/>
    </location>
</feature>
<evidence type="ECO:0000256" key="5">
    <source>
        <dbReference type="SAM" id="MobiDB-lite"/>
    </source>
</evidence>
<dbReference type="Pfam" id="PF00440">
    <property type="entry name" value="TetR_N"/>
    <property type="match status" value="1"/>
</dbReference>
<dbReference type="GO" id="GO:0000976">
    <property type="term" value="F:transcription cis-regulatory region binding"/>
    <property type="evidence" value="ECO:0007669"/>
    <property type="project" value="TreeGrafter"/>
</dbReference>
<dbReference type="PROSITE" id="PS50977">
    <property type="entry name" value="HTH_TETR_2"/>
    <property type="match status" value="1"/>
</dbReference>
<evidence type="ECO:0000259" key="6">
    <source>
        <dbReference type="PROSITE" id="PS50977"/>
    </source>
</evidence>
<protein>
    <submittedName>
        <fullName evidence="7">TetR/AcrR family transcriptional regulator</fullName>
    </submittedName>
</protein>
<keyword evidence="1" id="KW-0805">Transcription regulation</keyword>
<dbReference type="AlphaFoldDB" id="A0A6B3SV31"/>
<name>A0A6B3SV31_9BURK</name>
<dbReference type="PANTHER" id="PTHR30055">
    <property type="entry name" value="HTH-TYPE TRANSCRIPTIONAL REGULATOR RUTR"/>
    <property type="match status" value="1"/>
</dbReference>
<evidence type="ECO:0000256" key="4">
    <source>
        <dbReference type="PROSITE-ProRule" id="PRU00335"/>
    </source>
</evidence>
<dbReference type="InterPro" id="IPR001647">
    <property type="entry name" value="HTH_TetR"/>
</dbReference>
<dbReference type="InterPro" id="IPR009057">
    <property type="entry name" value="Homeodomain-like_sf"/>
</dbReference>
<evidence type="ECO:0000313" key="7">
    <source>
        <dbReference type="EMBL" id="NEX64663.1"/>
    </source>
</evidence>
<accession>A0A6B3SV31</accession>
<dbReference type="Proteomes" id="UP000482155">
    <property type="component" value="Unassembled WGS sequence"/>
</dbReference>
<proteinExistence type="predicted"/>